<comment type="caution">
    <text evidence="1">The sequence shown here is derived from an EMBL/GenBank/DDBJ whole genome shotgun (WGS) entry which is preliminary data.</text>
</comment>
<dbReference type="InterPro" id="IPR029033">
    <property type="entry name" value="His_PPase_superfam"/>
</dbReference>
<dbReference type="EMBL" id="JADJZA010000007">
    <property type="protein sequence ID" value="MBK9297911.1"/>
    <property type="molecule type" value="Genomic_DNA"/>
</dbReference>
<protein>
    <submittedName>
        <fullName evidence="1">Histidine phosphatase family protein</fullName>
    </submittedName>
</protein>
<dbReference type="CDD" id="cd07067">
    <property type="entry name" value="HP_PGM_like"/>
    <property type="match status" value="1"/>
</dbReference>
<organism evidence="1 2">
    <name type="scientific">Candidatus Neomicrothrix subdominans</name>
    <dbReference type="NCBI Taxonomy" id="2954438"/>
    <lineage>
        <taxon>Bacteria</taxon>
        <taxon>Bacillati</taxon>
        <taxon>Actinomycetota</taxon>
        <taxon>Acidimicrobiia</taxon>
        <taxon>Acidimicrobiales</taxon>
        <taxon>Microthrixaceae</taxon>
        <taxon>Candidatus Neomicrothrix</taxon>
    </lineage>
</organism>
<dbReference type="InterPro" id="IPR013078">
    <property type="entry name" value="His_Pase_superF_clade-1"/>
</dbReference>
<dbReference type="Proteomes" id="UP000727993">
    <property type="component" value="Unassembled WGS sequence"/>
</dbReference>
<proteinExistence type="predicted"/>
<name>A0A936TDS7_9ACTN</name>
<evidence type="ECO:0000313" key="2">
    <source>
        <dbReference type="Proteomes" id="UP000727993"/>
    </source>
</evidence>
<sequence>MTLYLVRHGRAGKRDDGDPLDTQRHLDNKGRRQAIWLADRLIDQPIDAVWSSPLPRCNQTVEPLAVTAGLDVELFDGLAEGTDIDTSWAVIAQGLEHNGDVLMCSHGDVIPDLVRRAQGRGMIVPGRAGFTKGSLWTFTVDDGRIVRGDWEAPPPKSALPG</sequence>
<dbReference type="SMART" id="SM00855">
    <property type="entry name" value="PGAM"/>
    <property type="match status" value="1"/>
</dbReference>
<accession>A0A936TDS7</accession>
<dbReference type="Gene3D" id="3.40.50.1240">
    <property type="entry name" value="Phosphoglycerate mutase-like"/>
    <property type="match status" value="1"/>
</dbReference>
<evidence type="ECO:0000313" key="1">
    <source>
        <dbReference type="EMBL" id="MBK9297911.1"/>
    </source>
</evidence>
<dbReference type="Pfam" id="PF00300">
    <property type="entry name" value="His_Phos_1"/>
    <property type="match status" value="1"/>
</dbReference>
<gene>
    <name evidence="1" type="ORF">IPN02_13975</name>
</gene>
<reference evidence="1 2" key="1">
    <citation type="submission" date="2020-10" db="EMBL/GenBank/DDBJ databases">
        <title>Connecting structure to function with the recovery of over 1000 high-quality activated sludge metagenome-assembled genomes encoding full-length rRNA genes using long-read sequencing.</title>
        <authorList>
            <person name="Singleton C.M."/>
            <person name="Petriglieri F."/>
            <person name="Kristensen J.M."/>
            <person name="Kirkegaard R.H."/>
            <person name="Michaelsen T.Y."/>
            <person name="Andersen M.H."/>
            <person name="Karst S.M."/>
            <person name="Dueholm M.S."/>
            <person name="Nielsen P.H."/>
            <person name="Albertsen M."/>
        </authorList>
    </citation>
    <scope>NUCLEOTIDE SEQUENCE [LARGE SCALE GENOMIC DNA]</scope>
    <source>
        <strain evidence="1">Lyne_18-Q3-R50-59_MAXAC.006</strain>
    </source>
</reference>
<dbReference type="AlphaFoldDB" id="A0A936TDS7"/>
<dbReference type="SUPFAM" id="SSF53254">
    <property type="entry name" value="Phosphoglycerate mutase-like"/>
    <property type="match status" value="1"/>
</dbReference>